<reference evidence="1 2" key="1">
    <citation type="journal article" date="2021" name="Elife">
        <title>Chloroplast acquisition without the gene transfer in kleptoplastic sea slugs, Plakobranchus ocellatus.</title>
        <authorList>
            <person name="Maeda T."/>
            <person name="Takahashi S."/>
            <person name="Yoshida T."/>
            <person name="Shimamura S."/>
            <person name="Takaki Y."/>
            <person name="Nagai Y."/>
            <person name="Toyoda A."/>
            <person name="Suzuki Y."/>
            <person name="Arimoto A."/>
            <person name="Ishii H."/>
            <person name="Satoh N."/>
            <person name="Nishiyama T."/>
            <person name="Hasebe M."/>
            <person name="Maruyama T."/>
            <person name="Minagawa J."/>
            <person name="Obokata J."/>
            <person name="Shigenobu S."/>
        </authorList>
    </citation>
    <scope>NUCLEOTIDE SEQUENCE [LARGE SCALE GENOMIC DNA]</scope>
</reference>
<evidence type="ECO:0000313" key="1">
    <source>
        <dbReference type="EMBL" id="GFS13677.1"/>
    </source>
</evidence>
<evidence type="ECO:0000313" key="2">
    <source>
        <dbReference type="Proteomes" id="UP000762676"/>
    </source>
</evidence>
<keyword evidence="1" id="KW-0378">Hydrolase</keyword>
<name>A0AAV4IY21_9GAST</name>
<sequence>MPQPDYHSNHALNTLKRIWHVQMNTLKRNQSRFASTFALIQEIKLLSSATKNLFKTSIFLNFIPNHGTLLQNFRCRNDNIPAEIIKNSREMGIKALHHLCCQIWKQQEWPEDWKLHEFVMLYKDGNSKEWQLQNNCPYQSCQ</sequence>
<organism evidence="1 2">
    <name type="scientific">Elysia marginata</name>
    <dbReference type="NCBI Taxonomy" id="1093978"/>
    <lineage>
        <taxon>Eukaryota</taxon>
        <taxon>Metazoa</taxon>
        <taxon>Spiralia</taxon>
        <taxon>Lophotrochozoa</taxon>
        <taxon>Mollusca</taxon>
        <taxon>Gastropoda</taxon>
        <taxon>Heterobranchia</taxon>
        <taxon>Euthyneura</taxon>
        <taxon>Panpulmonata</taxon>
        <taxon>Sacoglossa</taxon>
        <taxon>Placobranchoidea</taxon>
        <taxon>Plakobranchidae</taxon>
        <taxon>Elysia</taxon>
    </lineage>
</organism>
<dbReference type="EMBL" id="BMAT01006488">
    <property type="protein sequence ID" value="GFS13677.1"/>
    <property type="molecule type" value="Genomic_DNA"/>
</dbReference>
<dbReference type="AlphaFoldDB" id="A0AAV4IY21"/>
<dbReference type="Proteomes" id="UP000762676">
    <property type="component" value="Unassembled WGS sequence"/>
</dbReference>
<keyword evidence="2" id="KW-1185">Reference proteome</keyword>
<dbReference type="GO" id="GO:0004519">
    <property type="term" value="F:endonuclease activity"/>
    <property type="evidence" value="ECO:0007669"/>
    <property type="project" value="UniProtKB-KW"/>
</dbReference>
<keyword evidence="1" id="KW-0255">Endonuclease</keyword>
<proteinExistence type="predicted"/>
<accession>A0AAV4IY21</accession>
<gene>
    <name evidence="1" type="ORF">ElyMa_003142500</name>
</gene>
<protein>
    <submittedName>
        <fullName evidence="1">Endonuclease-reverse transcriptase</fullName>
    </submittedName>
</protein>
<keyword evidence="1" id="KW-0540">Nuclease</keyword>
<comment type="caution">
    <text evidence="1">The sequence shown here is derived from an EMBL/GenBank/DDBJ whole genome shotgun (WGS) entry which is preliminary data.</text>
</comment>